<sequence>TTPLNLLLGAYIYRYATRLKINTDMQEQYHKHANQLEEIAVSIIDMSYEYNKCFTLDLLEHEVDTFNHMTLLKFAET</sequence>
<reference evidence="1" key="1">
    <citation type="submission" date="2021-02" db="EMBL/GenBank/DDBJ databases">
        <authorList>
            <person name="Nowell W R."/>
        </authorList>
    </citation>
    <scope>NUCLEOTIDE SEQUENCE</scope>
</reference>
<dbReference type="AlphaFoldDB" id="A0A820JUW1"/>
<comment type="caution">
    <text evidence="1">The sequence shown here is derived from an EMBL/GenBank/DDBJ whole genome shotgun (WGS) entry which is preliminary data.</text>
</comment>
<gene>
    <name evidence="1" type="ORF">JBS370_LOCUS41273</name>
</gene>
<protein>
    <submittedName>
        <fullName evidence="1">Uncharacterized protein</fullName>
    </submittedName>
</protein>
<dbReference type="EMBL" id="CAJOBD010044100">
    <property type="protein sequence ID" value="CAF4329759.1"/>
    <property type="molecule type" value="Genomic_DNA"/>
</dbReference>
<feature type="non-terminal residue" evidence="1">
    <location>
        <position position="1"/>
    </location>
</feature>
<name>A0A820JUW1_9BILA</name>
<proteinExistence type="predicted"/>
<accession>A0A820JUW1</accession>
<dbReference type="Proteomes" id="UP000663836">
    <property type="component" value="Unassembled WGS sequence"/>
</dbReference>
<feature type="non-terminal residue" evidence="1">
    <location>
        <position position="77"/>
    </location>
</feature>
<evidence type="ECO:0000313" key="2">
    <source>
        <dbReference type="Proteomes" id="UP000663836"/>
    </source>
</evidence>
<organism evidence="1 2">
    <name type="scientific">Rotaria sordida</name>
    <dbReference type="NCBI Taxonomy" id="392033"/>
    <lineage>
        <taxon>Eukaryota</taxon>
        <taxon>Metazoa</taxon>
        <taxon>Spiralia</taxon>
        <taxon>Gnathifera</taxon>
        <taxon>Rotifera</taxon>
        <taxon>Eurotatoria</taxon>
        <taxon>Bdelloidea</taxon>
        <taxon>Philodinida</taxon>
        <taxon>Philodinidae</taxon>
        <taxon>Rotaria</taxon>
    </lineage>
</organism>
<evidence type="ECO:0000313" key="1">
    <source>
        <dbReference type="EMBL" id="CAF4329759.1"/>
    </source>
</evidence>